<name>A0A3D8PLE1_9BACI</name>
<evidence type="ECO:0000313" key="1">
    <source>
        <dbReference type="EMBL" id="RDW16307.1"/>
    </source>
</evidence>
<evidence type="ECO:0000313" key="2">
    <source>
        <dbReference type="Proteomes" id="UP000257143"/>
    </source>
</evidence>
<gene>
    <name evidence="1" type="ORF">CWR48_16810</name>
</gene>
<dbReference type="EMBL" id="PIOC01000027">
    <property type="protein sequence ID" value="RDW16307.1"/>
    <property type="molecule type" value="Genomic_DNA"/>
</dbReference>
<keyword evidence="2" id="KW-1185">Reference proteome</keyword>
<comment type="caution">
    <text evidence="1">The sequence shown here is derived from an EMBL/GenBank/DDBJ whole genome shotgun (WGS) entry which is preliminary data.</text>
</comment>
<sequence>MLQSTSIVRGFVILLTLDSALPPAEKIHEDSCGKKSLGETLKCDSTKRLTSSPRKAKCIFGAVDQVAKYHPKLVRTLNKISTPYEKNLIFDHYLNNR</sequence>
<dbReference type="Proteomes" id="UP000257143">
    <property type="component" value="Unassembled WGS sequence"/>
</dbReference>
<organism evidence="1 2">
    <name type="scientific">Oceanobacillus arenosus</name>
    <dbReference type="NCBI Taxonomy" id="1229153"/>
    <lineage>
        <taxon>Bacteria</taxon>
        <taxon>Bacillati</taxon>
        <taxon>Bacillota</taxon>
        <taxon>Bacilli</taxon>
        <taxon>Bacillales</taxon>
        <taxon>Bacillaceae</taxon>
        <taxon>Oceanobacillus</taxon>
    </lineage>
</organism>
<accession>A0A3D8PLE1</accession>
<proteinExistence type="predicted"/>
<reference evidence="2" key="1">
    <citation type="submission" date="2017-11" db="EMBL/GenBank/DDBJ databases">
        <authorList>
            <person name="Zhu W."/>
        </authorList>
    </citation>
    <scope>NUCLEOTIDE SEQUENCE [LARGE SCALE GENOMIC DNA]</scope>
    <source>
        <strain evidence="2">CAU 1183</strain>
    </source>
</reference>
<dbReference type="AlphaFoldDB" id="A0A3D8PLE1"/>
<protein>
    <submittedName>
        <fullName evidence="1">Uncharacterized protein</fullName>
    </submittedName>
</protein>